<dbReference type="Pfam" id="PF09779">
    <property type="entry name" value="Ima1_N"/>
    <property type="match status" value="1"/>
</dbReference>
<comment type="caution">
    <text evidence="9">The sequence shown here is derived from an EMBL/GenBank/DDBJ whole genome shotgun (WGS) entry which is preliminary data.</text>
</comment>
<keyword evidence="4 7" id="KW-0472">Membrane</keyword>
<evidence type="ECO:0000259" key="8">
    <source>
        <dbReference type="Pfam" id="PF09779"/>
    </source>
</evidence>
<dbReference type="AlphaFoldDB" id="A0AAJ0DGD4"/>
<name>A0AAJ0DGD4_9PEZI</name>
<feature type="compositionally biased region" description="Low complexity" evidence="6">
    <location>
        <begin position="361"/>
        <end position="375"/>
    </location>
</feature>
<evidence type="ECO:0000256" key="2">
    <source>
        <dbReference type="ARBA" id="ARBA00022692"/>
    </source>
</evidence>
<protein>
    <recommendedName>
        <fullName evidence="8">Ima1 N-terminal domain-containing protein</fullName>
    </recommendedName>
</protein>
<evidence type="ECO:0000256" key="4">
    <source>
        <dbReference type="ARBA" id="ARBA00023136"/>
    </source>
</evidence>
<sequence>MRIMRSSKLPRQQSPPFETFTEELPENLGHQQNQVFCKTCVNNQRMYMEALGNDLPDDDDPRYHEYEAAEGQFKEELEKSYPQVSKRCAPLAQGKMYRADYYAGTQNMNKMAEQTMRRGLRSARGTRDDWSKWSMRLILGMISTVVYASLWPQVAWHIYSMFATSGTGATQELDEDAGLAFDQTPRDCVRFSLRLNFSQECHQMLGSYIPRALLASLLLTWYNPVLKAWFHHTFLYEQITGQTEYFRLQAFTIVIRAIAWYKLSDTTVVQSLTTQQLLAAHGFVAIFMLGLQWLSNRTIKWMRFRIKQKMTPKPEVREILGAYAGPENEEYNRQASSIPPSQLFARDRIDRLTPFPIANLASRQPPRSQQSAASIPSPPRSDETDDERDSMELDNEPVSSWSRMPGARFDRTYRPKIAQKRTTLDARSLHNHGNTQPASWSSMREEIYGLQDNIRATIERQRQEAAEKAKLMFQPPVQQSPFGGQLPPAPMSMERRLRNPVSQLAFKETPASKQQKFMQQMRNSIEQGKTSTRGQDVKKQTAQHALPSNEEDDDFSPSRPGLVVGWS</sequence>
<dbReference type="InterPro" id="IPR018617">
    <property type="entry name" value="Ima1_N"/>
</dbReference>
<accession>A0AAJ0DGD4</accession>
<feature type="domain" description="Ima1 N-terminal" evidence="8">
    <location>
        <begin position="22"/>
        <end position="90"/>
    </location>
</feature>
<dbReference type="PANTHER" id="PTHR28538:SF1">
    <property type="entry name" value="INTEGRAL INNER NUCLEAR MEMBRANE PROTEIN IMA1"/>
    <property type="match status" value="1"/>
</dbReference>
<evidence type="ECO:0000256" key="3">
    <source>
        <dbReference type="ARBA" id="ARBA00022989"/>
    </source>
</evidence>
<dbReference type="Proteomes" id="UP001271007">
    <property type="component" value="Unassembled WGS sequence"/>
</dbReference>
<feature type="compositionally biased region" description="Acidic residues" evidence="6">
    <location>
        <begin position="383"/>
        <end position="395"/>
    </location>
</feature>
<dbReference type="EMBL" id="JAWDJX010000015">
    <property type="protein sequence ID" value="KAK3053508.1"/>
    <property type="molecule type" value="Genomic_DNA"/>
</dbReference>
<keyword evidence="5" id="KW-0539">Nucleus</keyword>
<dbReference type="PANTHER" id="PTHR28538">
    <property type="entry name" value="INTEGRAL INNER NUCLEAR MEMBRANE PROTEIN IMA1"/>
    <property type="match status" value="1"/>
</dbReference>
<comment type="subcellular location">
    <subcellularLocation>
        <location evidence="1">Nucleus inner membrane</location>
        <topology evidence="1">Multi-pass membrane protein</topology>
    </subcellularLocation>
</comment>
<keyword evidence="2 7" id="KW-0812">Transmembrane</keyword>
<reference evidence="9" key="1">
    <citation type="submission" date="2023-04" db="EMBL/GenBank/DDBJ databases">
        <title>Black Yeasts Isolated from many extreme environments.</title>
        <authorList>
            <person name="Coleine C."/>
            <person name="Stajich J.E."/>
            <person name="Selbmann L."/>
        </authorList>
    </citation>
    <scope>NUCLEOTIDE SEQUENCE</scope>
    <source>
        <strain evidence="9">CCFEE 5312</strain>
    </source>
</reference>
<evidence type="ECO:0000256" key="7">
    <source>
        <dbReference type="SAM" id="Phobius"/>
    </source>
</evidence>
<evidence type="ECO:0000256" key="6">
    <source>
        <dbReference type="SAM" id="MobiDB-lite"/>
    </source>
</evidence>
<evidence type="ECO:0000256" key="1">
    <source>
        <dbReference type="ARBA" id="ARBA00004473"/>
    </source>
</evidence>
<dbReference type="GO" id="GO:0034992">
    <property type="term" value="C:microtubule organizing center attachment site"/>
    <property type="evidence" value="ECO:0007669"/>
    <property type="project" value="TreeGrafter"/>
</dbReference>
<keyword evidence="10" id="KW-1185">Reference proteome</keyword>
<proteinExistence type="predicted"/>
<evidence type="ECO:0000313" key="10">
    <source>
        <dbReference type="Proteomes" id="UP001271007"/>
    </source>
</evidence>
<dbReference type="GO" id="GO:0005637">
    <property type="term" value="C:nuclear inner membrane"/>
    <property type="evidence" value="ECO:0007669"/>
    <property type="project" value="UniProtKB-SubCell"/>
</dbReference>
<feature type="transmembrane region" description="Helical" evidence="7">
    <location>
        <begin position="137"/>
        <end position="159"/>
    </location>
</feature>
<feature type="region of interest" description="Disordered" evidence="6">
    <location>
        <begin position="358"/>
        <end position="416"/>
    </location>
</feature>
<keyword evidence="3 7" id="KW-1133">Transmembrane helix</keyword>
<dbReference type="GO" id="GO:0034506">
    <property type="term" value="C:chromosome, centromeric core domain"/>
    <property type="evidence" value="ECO:0007669"/>
    <property type="project" value="TreeGrafter"/>
</dbReference>
<feature type="region of interest" description="Disordered" evidence="6">
    <location>
        <begin position="507"/>
        <end position="567"/>
    </location>
</feature>
<feature type="compositionally biased region" description="Polar residues" evidence="6">
    <location>
        <begin position="511"/>
        <end position="534"/>
    </location>
</feature>
<dbReference type="GO" id="GO:0044732">
    <property type="term" value="C:mitotic spindle pole body"/>
    <property type="evidence" value="ECO:0007669"/>
    <property type="project" value="TreeGrafter"/>
</dbReference>
<evidence type="ECO:0000313" key="9">
    <source>
        <dbReference type="EMBL" id="KAK3053508.1"/>
    </source>
</evidence>
<organism evidence="9 10">
    <name type="scientific">Extremus antarcticus</name>
    <dbReference type="NCBI Taxonomy" id="702011"/>
    <lineage>
        <taxon>Eukaryota</taxon>
        <taxon>Fungi</taxon>
        <taxon>Dikarya</taxon>
        <taxon>Ascomycota</taxon>
        <taxon>Pezizomycotina</taxon>
        <taxon>Dothideomycetes</taxon>
        <taxon>Dothideomycetidae</taxon>
        <taxon>Mycosphaerellales</taxon>
        <taxon>Extremaceae</taxon>
        <taxon>Extremus</taxon>
    </lineage>
</organism>
<dbReference type="GO" id="GO:0071765">
    <property type="term" value="P:nuclear inner membrane organization"/>
    <property type="evidence" value="ECO:0007669"/>
    <property type="project" value="InterPro"/>
</dbReference>
<gene>
    <name evidence="9" type="ORF">LTR09_005252</name>
</gene>
<dbReference type="InterPro" id="IPR042321">
    <property type="entry name" value="Ima1"/>
</dbReference>
<evidence type="ECO:0000256" key="5">
    <source>
        <dbReference type="ARBA" id="ARBA00023242"/>
    </source>
</evidence>